<evidence type="ECO:0000313" key="4">
    <source>
        <dbReference type="EMBL" id="RII32806.1"/>
    </source>
</evidence>
<dbReference type="InterPro" id="IPR023346">
    <property type="entry name" value="Lysozyme-like_dom_sf"/>
</dbReference>
<dbReference type="EC" id="4.2.2.-" evidence="3"/>
<dbReference type="Gene3D" id="1.10.530.10">
    <property type="match status" value="1"/>
</dbReference>
<dbReference type="Proteomes" id="UP000191056">
    <property type="component" value="Unassembled WGS sequence"/>
</dbReference>
<dbReference type="SUPFAM" id="SSF53955">
    <property type="entry name" value="Lysozyme-like"/>
    <property type="match status" value="1"/>
</dbReference>
<feature type="domain" description="Transglycosylase SLT" evidence="2">
    <location>
        <begin position="143"/>
        <end position="239"/>
    </location>
</feature>
<gene>
    <name evidence="3" type="primary">mltC</name>
    <name evidence="3" type="ORF">CLCHR_15870</name>
    <name evidence="4" type="ORF">D2A34_21555</name>
</gene>
<dbReference type="InterPro" id="IPR008258">
    <property type="entry name" value="Transglycosylase_SLT_dom_1"/>
</dbReference>
<keyword evidence="3" id="KW-0456">Lyase</keyword>
<reference evidence="4 6" key="2">
    <citation type="submission" date="2018-08" db="EMBL/GenBank/DDBJ databases">
        <title>Genome of Clostridium chromiireducens C1, DSM12136.</title>
        <authorList>
            <person name="Xing M."/>
            <person name="Wei Y."/>
            <person name="Ang E.L."/>
            <person name="Zhao H."/>
            <person name="Zhang Y."/>
        </authorList>
    </citation>
    <scope>NUCLEOTIDE SEQUENCE [LARGE SCALE GENOMIC DNA]</scope>
    <source>
        <strain evidence="4 6">C1</strain>
    </source>
</reference>
<dbReference type="EMBL" id="QXDJ01000006">
    <property type="protein sequence ID" value="RII32806.1"/>
    <property type="molecule type" value="Genomic_DNA"/>
</dbReference>
<proteinExistence type="predicted"/>
<dbReference type="STRING" id="225345.CLCHR_15870"/>
<evidence type="ECO:0000313" key="3">
    <source>
        <dbReference type="EMBL" id="OPJ63489.1"/>
    </source>
</evidence>
<feature type="region of interest" description="Disordered" evidence="1">
    <location>
        <begin position="53"/>
        <end position="78"/>
    </location>
</feature>
<evidence type="ECO:0000313" key="6">
    <source>
        <dbReference type="Proteomes" id="UP000265930"/>
    </source>
</evidence>
<dbReference type="RefSeq" id="WP_079439151.1">
    <property type="nucleotide sequence ID" value="NZ_MZGT01000017.1"/>
</dbReference>
<evidence type="ECO:0000256" key="1">
    <source>
        <dbReference type="SAM" id="MobiDB-lite"/>
    </source>
</evidence>
<dbReference type="OrthoDB" id="9815002at2"/>
<accession>A0A1V4IU96</accession>
<sequence>MGIDNLSKVSNEQLLAMSMLGNGQVTNDSSSDSTTSNETNLAFQLVMQNLMESSKKTNPNSAEGINENGKIDGQAEGSEELNNKNNINVNNISRVIQKYAAGQKLEDIPMILSNSNYIKFKDAQGYILPNRNSADIEKIYGAVESASKKYGVDSNLILAIIKQESNFDSSSTSGVGATGLMQIMPQNFAHLGISNGYDVDQNINGGTKLLKEYLDKYNGNAEMALMAYNGGPGTMQKRGVSSANDLYKMPLETQNYVPKVMGYYRSGV</sequence>
<dbReference type="PANTHER" id="PTHR37423:SF2">
    <property type="entry name" value="MEMBRANE-BOUND LYTIC MUREIN TRANSGLYCOSYLASE C"/>
    <property type="match status" value="1"/>
</dbReference>
<dbReference type="EMBL" id="MZGT01000017">
    <property type="protein sequence ID" value="OPJ63489.1"/>
    <property type="molecule type" value="Genomic_DNA"/>
</dbReference>
<name>A0A1V4IU96_9CLOT</name>
<dbReference type="Proteomes" id="UP000265930">
    <property type="component" value="Unassembled WGS sequence"/>
</dbReference>
<evidence type="ECO:0000313" key="5">
    <source>
        <dbReference type="Proteomes" id="UP000191056"/>
    </source>
</evidence>
<organism evidence="3 5">
    <name type="scientific">Clostridium chromiireducens</name>
    <dbReference type="NCBI Taxonomy" id="225345"/>
    <lineage>
        <taxon>Bacteria</taxon>
        <taxon>Bacillati</taxon>
        <taxon>Bacillota</taxon>
        <taxon>Clostridia</taxon>
        <taxon>Eubacteriales</taxon>
        <taxon>Clostridiaceae</taxon>
        <taxon>Clostridium</taxon>
    </lineage>
</organism>
<keyword evidence="5" id="KW-1185">Reference proteome</keyword>
<reference evidence="3 5" key="1">
    <citation type="submission" date="2017-03" db="EMBL/GenBank/DDBJ databases">
        <title>Genome sequence of Clostridium chromiireducens DSM 23318.</title>
        <authorList>
            <person name="Poehlein A."/>
            <person name="Daniel R."/>
        </authorList>
    </citation>
    <scope>NUCLEOTIDE SEQUENCE [LARGE SCALE GENOMIC DNA]</scope>
    <source>
        <strain evidence="3 5">DSM 23318</strain>
    </source>
</reference>
<protein>
    <submittedName>
        <fullName evidence="4">Lytic transglycosylase domain-containing protein</fullName>
    </submittedName>
    <submittedName>
        <fullName evidence="3">Membrane-bound lytic murein transglycosylase C</fullName>
        <ecNumber evidence="3">4.2.2.-</ecNumber>
    </submittedName>
</protein>
<evidence type="ECO:0000259" key="2">
    <source>
        <dbReference type="Pfam" id="PF01464"/>
    </source>
</evidence>
<dbReference type="CDD" id="cd00254">
    <property type="entry name" value="LT-like"/>
    <property type="match status" value="1"/>
</dbReference>
<feature type="compositionally biased region" description="Polar residues" evidence="1">
    <location>
        <begin position="53"/>
        <end position="63"/>
    </location>
</feature>
<dbReference type="Pfam" id="PF01464">
    <property type="entry name" value="SLT"/>
    <property type="match status" value="1"/>
</dbReference>
<comment type="caution">
    <text evidence="3">The sequence shown here is derived from an EMBL/GenBank/DDBJ whole genome shotgun (WGS) entry which is preliminary data.</text>
</comment>
<dbReference type="AlphaFoldDB" id="A0A1V4IU96"/>
<dbReference type="PANTHER" id="PTHR37423">
    <property type="entry name" value="SOLUBLE LYTIC MUREIN TRANSGLYCOSYLASE-RELATED"/>
    <property type="match status" value="1"/>
</dbReference>
<dbReference type="GO" id="GO:0016829">
    <property type="term" value="F:lyase activity"/>
    <property type="evidence" value="ECO:0007669"/>
    <property type="project" value="UniProtKB-KW"/>
</dbReference>